<dbReference type="RefSeq" id="WP_264841918.1">
    <property type="nucleotide sequence ID" value="NZ_AP025628.1"/>
</dbReference>
<comment type="similarity">
    <text evidence="1">Belongs to the isochorismatase family.</text>
</comment>
<organism evidence="4 5">
    <name type="scientific">Caldinitratiruptor microaerophilus</name>
    <dbReference type="NCBI Taxonomy" id="671077"/>
    <lineage>
        <taxon>Bacteria</taxon>
        <taxon>Bacillati</taxon>
        <taxon>Bacillota</taxon>
        <taxon>Clostridia</taxon>
        <taxon>Eubacteriales</taxon>
        <taxon>Symbiobacteriaceae</taxon>
        <taxon>Caldinitratiruptor</taxon>
    </lineage>
</organism>
<evidence type="ECO:0000313" key="4">
    <source>
        <dbReference type="EMBL" id="BDG61258.1"/>
    </source>
</evidence>
<dbReference type="Proteomes" id="UP001163687">
    <property type="component" value="Chromosome"/>
</dbReference>
<dbReference type="AlphaFoldDB" id="A0AA35CMT7"/>
<evidence type="ECO:0000256" key="2">
    <source>
        <dbReference type="ARBA" id="ARBA00022801"/>
    </source>
</evidence>
<name>A0AA35CMT7_9FIRM</name>
<dbReference type="SUPFAM" id="SSF52499">
    <property type="entry name" value="Isochorismatase-like hydrolases"/>
    <property type="match status" value="1"/>
</dbReference>
<dbReference type="CDD" id="cd00431">
    <property type="entry name" value="cysteine_hydrolases"/>
    <property type="match status" value="1"/>
</dbReference>
<dbReference type="Gene3D" id="3.40.50.850">
    <property type="entry name" value="Isochorismatase-like"/>
    <property type="match status" value="1"/>
</dbReference>
<evidence type="ECO:0000259" key="3">
    <source>
        <dbReference type="Pfam" id="PF00857"/>
    </source>
</evidence>
<dbReference type="InterPro" id="IPR000868">
    <property type="entry name" value="Isochorismatase-like_dom"/>
</dbReference>
<keyword evidence="2" id="KW-0378">Hydrolase</keyword>
<dbReference type="PANTHER" id="PTHR43540:SF6">
    <property type="entry name" value="ISOCHORISMATASE-LIKE DOMAIN-CONTAINING PROTEIN"/>
    <property type="match status" value="1"/>
</dbReference>
<evidence type="ECO:0000256" key="1">
    <source>
        <dbReference type="ARBA" id="ARBA00006336"/>
    </source>
</evidence>
<evidence type="ECO:0000313" key="5">
    <source>
        <dbReference type="Proteomes" id="UP001163687"/>
    </source>
</evidence>
<dbReference type="KEGG" id="cmic:caldi_23480"/>
<dbReference type="Pfam" id="PF00857">
    <property type="entry name" value="Isochorismatase"/>
    <property type="match status" value="1"/>
</dbReference>
<dbReference type="InterPro" id="IPR050272">
    <property type="entry name" value="Isochorismatase-like_hydrls"/>
</dbReference>
<dbReference type="EMBL" id="AP025628">
    <property type="protein sequence ID" value="BDG61258.1"/>
    <property type="molecule type" value="Genomic_DNA"/>
</dbReference>
<reference evidence="4" key="1">
    <citation type="submission" date="2022-03" db="EMBL/GenBank/DDBJ databases">
        <title>Complete genome sequence of Caldinitratiruptor microaerophilus.</title>
        <authorList>
            <person name="Mukaiyama R."/>
            <person name="Nishiyama T."/>
            <person name="Ueda K."/>
        </authorList>
    </citation>
    <scope>NUCLEOTIDE SEQUENCE</scope>
    <source>
        <strain evidence="4">JCM 16183</strain>
    </source>
</reference>
<dbReference type="GO" id="GO:0016787">
    <property type="term" value="F:hydrolase activity"/>
    <property type="evidence" value="ECO:0007669"/>
    <property type="project" value="UniProtKB-KW"/>
</dbReference>
<sequence>MGRTLLLVIDKQRDFEDDAGALTSGAAAQATTPFVVRAMERALAAGHLVGCTLDTHQEGTPEFEVWGRAEFEQFGPHCVKYSWGWQLVDGVQQVVDRQRREGRPVILIEKPTFDAFHGRIVDGPAGDIGLTLDAYVLRHGITRLELVGLVTPICVNHTAQAARRRGLEVAVYEAGVASFSPESHRQGLEEMRAAGCEIVPA</sequence>
<keyword evidence="5" id="KW-1185">Reference proteome</keyword>
<accession>A0AA35CMT7</accession>
<dbReference type="InterPro" id="IPR036380">
    <property type="entry name" value="Isochorismatase-like_sf"/>
</dbReference>
<dbReference type="PANTHER" id="PTHR43540">
    <property type="entry name" value="PEROXYUREIDOACRYLATE/UREIDOACRYLATE AMIDOHYDROLASE-RELATED"/>
    <property type="match status" value="1"/>
</dbReference>
<protein>
    <recommendedName>
        <fullName evidence="3">Isochorismatase-like domain-containing protein</fullName>
    </recommendedName>
</protein>
<feature type="domain" description="Isochorismatase-like" evidence="3">
    <location>
        <begin position="4"/>
        <end position="199"/>
    </location>
</feature>
<gene>
    <name evidence="4" type="ORF">caldi_23480</name>
</gene>
<proteinExistence type="inferred from homology"/>